<evidence type="ECO:0000256" key="6">
    <source>
        <dbReference type="ARBA" id="ARBA00022723"/>
    </source>
</evidence>
<dbReference type="Gene3D" id="3.20.20.140">
    <property type="entry name" value="Metal-dependent hydrolases"/>
    <property type="match status" value="1"/>
</dbReference>
<dbReference type="AlphaFoldDB" id="A0A8S3ZID2"/>
<feature type="domain" description="Adenosine/AMP deaminase N-terminal" evidence="12">
    <location>
        <begin position="27"/>
        <end position="104"/>
    </location>
</feature>
<dbReference type="EMBL" id="CAJHNH020002491">
    <property type="protein sequence ID" value="CAG5126906.1"/>
    <property type="molecule type" value="Genomic_DNA"/>
</dbReference>
<comment type="similarity">
    <text evidence="3">Belongs to the metallo-dependent hydrolases superfamily. Adenosine and AMP deaminases family. ADGF subfamily.</text>
</comment>
<comment type="caution">
    <text evidence="13">The sequence shown here is derived from an EMBL/GenBank/DDBJ whole genome shotgun (WGS) entry which is preliminary data.</text>
</comment>
<evidence type="ECO:0000256" key="10">
    <source>
        <dbReference type="SAM" id="SignalP"/>
    </source>
</evidence>
<evidence type="ECO:0000313" key="14">
    <source>
        <dbReference type="Proteomes" id="UP000678393"/>
    </source>
</evidence>
<dbReference type="PANTHER" id="PTHR11409">
    <property type="entry name" value="ADENOSINE DEAMINASE"/>
    <property type="match status" value="1"/>
</dbReference>
<dbReference type="InterPro" id="IPR001365">
    <property type="entry name" value="A_deaminase_dom"/>
</dbReference>
<name>A0A8S3ZID2_9EUPU</name>
<dbReference type="OrthoDB" id="7202371at2759"/>
<dbReference type="PANTHER" id="PTHR11409:SF39">
    <property type="entry name" value="ADENOSINE DEAMINASE 2"/>
    <property type="match status" value="1"/>
</dbReference>
<keyword evidence="6" id="KW-0479">Metal-binding</keyword>
<dbReference type="GO" id="GO:0004000">
    <property type="term" value="F:adenosine deaminase activity"/>
    <property type="evidence" value="ECO:0007669"/>
    <property type="project" value="InterPro"/>
</dbReference>
<dbReference type="InterPro" id="IPR006330">
    <property type="entry name" value="Ado/ade_deaminase"/>
</dbReference>
<feature type="signal peptide" evidence="10">
    <location>
        <begin position="1"/>
        <end position="25"/>
    </location>
</feature>
<organism evidence="13 14">
    <name type="scientific">Candidula unifasciata</name>
    <dbReference type="NCBI Taxonomy" id="100452"/>
    <lineage>
        <taxon>Eukaryota</taxon>
        <taxon>Metazoa</taxon>
        <taxon>Spiralia</taxon>
        <taxon>Lophotrochozoa</taxon>
        <taxon>Mollusca</taxon>
        <taxon>Gastropoda</taxon>
        <taxon>Heterobranchia</taxon>
        <taxon>Euthyneura</taxon>
        <taxon>Panpulmonata</taxon>
        <taxon>Eupulmonata</taxon>
        <taxon>Stylommatophora</taxon>
        <taxon>Helicina</taxon>
        <taxon>Helicoidea</taxon>
        <taxon>Geomitridae</taxon>
        <taxon>Candidula</taxon>
    </lineage>
</organism>
<feature type="non-terminal residue" evidence="13">
    <location>
        <position position="482"/>
    </location>
</feature>
<evidence type="ECO:0000256" key="8">
    <source>
        <dbReference type="ARBA" id="ARBA00022801"/>
    </source>
</evidence>
<evidence type="ECO:0000256" key="2">
    <source>
        <dbReference type="ARBA" id="ARBA00004613"/>
    </source>
</evidence>
<keyword evidence="8" id="KW-0378">Hydrolase</keyword>
<keyword evidence="7 10" id="KW-0732">Signal</keyword>
<protein>
    <recommendedName>
        <fullName evidence="4">adenosine deaminase</fullName>
        <ecNumber evidence="4">3.5.4.4</ecNumber>
    </recommendedName>
</protein>
<evidence type="ECO:0000256" key="7">
    <source>
        <dbReference type="ARBA" id="ARBA00022729"/>
    </source>
</evidence>
<dbReference type="Pfam" id="PF08451">
    <property type="entry name" value="A_deaminase_N"/>
    <property type="match status" value="1"/>
</dbReference>
<evidence type="ECO:0000256" key="4">
    <source>
        <dbReference type="ARBA" id="ARBA00012784"/>
    </source>
</evidence>
<gene>
    <name evidence="13" type="ORF">CUNI_LOCUS12464</name>
</gene>
<dbReference type="NCBIfam" id="TIGR01431">
    <property type="entry name" value="adm_rel"/>
    <property type="match status" value="1"/>
</dbReference>
<dbReference type="GO" id="GO:0046103">
    <property type="term" value="P:inosine biosynthetic process"/>
    <property type="evidence" value="ECO:0007669"/>
    <property type="project" value="TreeGrafter"/>
</dbReference>
<sequence>MEPSAELCVVFLAVLLASVILPMYSVDETNFLTARSALIKSENCARLGSNVKLDTNEKMVSSFLLMEKQKVINAARLNRSIYMPAASFFLSKRWMQNTPVFKIISKMPKGAALHIHELALTSLDWLISNLTYRDNAYMCKAKHGYLKFAVFSTLSRNPDCAWKSVKQERTASGNAALFNERLKKNLSLLATDPLKTFETPSDAQRRLEIYQDQVENLIRRPTVLTDYLTQAIKEFQADNVLYMEVRARLTGMIDEHGEPVSPEGVLEMYENVGYEIVNKFRNFSGLRIIHTSPRYSTPAEVLREVQLAMKLRGDYSDILVGFDLDGFENPGQSLSYYLDALLFPTRSKQDLSLPYFFHASENLWFGTDADENIVDAVMLNVSRIGHAYSLPKYAKTMDIIKDKMIGIEVNPISNQVMGLVQDLRNHAIIPVLTVDTPILISSDYPAAWEALPLSHDLYVSFMALSSKNSGLRYLKEMITHSI</sequence>
<accession>A0A8S3ZID2</accession>
<dbReference type="FunFam" id="3.20.20.140:FF:000017">
    <property type="entry name" value="Adenosine deaminase 2"/>
    <property type="match status" value="1"/>
</dbReference>
<dbReference type="Pfam" id="PF00962">
    <property type="entry name" value="A_deaminase"/>
    <property type="match status" value="1"/>
</dbReference>
<reference evidence="13" key="1">
    <citation type="submission" date="2021-04" db="EMBL/GenBank/DDBJ databases">
        <authorList>
            <consortium name="Molecular Ecology Group"/>
        </authorList>
    </citation>
    <scope>NUCLEOTIDE SEQUENCE</scope>
</reference>
<keyword evidence="5" id="KW-0964">Secreted</keyword>
<dbReference type="GO" id="GO:0006154">
    <property type="term" value="P:adenosine catabolic process"/>
    <property type="evidence" value="ECO:0007669"/>
    <property type="project" value="InterPro"/>
</dbReference>
<feature type="chain" id="PRO_5035759760" description="adenosine deaminase" evidence="10">
    <location>
        <begin position="26"/>
        <end position="482"/>
    </location>
</feature>
<evidence type="ECO:0000256" key="1">
    <source>
        <dbReference type="ARBA" id="ARBA00001947"/>
    </source>
</evidence>
<feature type="domain" description="Adenosine deaminase" evidence="11">
    <location>
        <begin position="195"/>
        <end position="450"/>
    </location>
</feature>
<evidence type="ECO:0000259" key="11">
    <source>
        <dbReference type="Pfam" id="PF00962"/>
    </source>
</evidence>
<keyword evidence="14" id="KW-1185">Reference proteome</keyword>
<dbReference type="GO" id="GO:0046872">
    <property type="term" value="F:metal ion binding"/>
    <property type="evidence" value="ECO:0007669"/>
    <property type="project" value="UniProtKB-KW"/>
</dbReference>
<comment type="catalytic activity">
    <reaction evidence="9">
        <text>adenosine + H2O + H(+) = inosine + NH4(+)</text>
        <dbReference type="Rhea" id="RHEA:24408"/>
        <dbReference type="ChEBI" id="CHEBI:15377"/>
        <dbReference type="ChEBI" id="CHEBI:15378"/>
        <dbReference type="ChEBI" id="CHEBI:16335"/>
        <dbReference type="ChEBI" id="CHEBI:17596"/>
        <dbReference type="ChEBI" id="CHEBI:28938"/>
        <dbReference type="EC" id="3.5.4.4"/>
    </reaction>
</comment>
<dbReference type="InterPro" id="IPR013659">
    <property type="entry name" value="A_deaminase_N"/>
</dbReference>
<evidence type="ECO:0000256" key="5">
    <source>
        <dbReference type="ARBA" id="ARBA00022525"/>
    </source>
</evidence>
<comment type="cofactor">
    <cofactor evidence="1">
        <name>Zn(2+)</name>
        <dbReference type="ChEBI" id="CHEBI:29105"/>
    </cofactor>
</comment>
<dbReference type="InterPro" id="IPR032466">
    <property type="entry name" value="Metal_Hydrolase"/>
</dbReference>
<dbReference type="Proteomes" id="UP000678393">
    <property type="component" value="Unassembled WGS sequence"/>
</dbReference>
<evidence type="ECO:0000256" key="9">
    <source>
        <dbReference type="ARBA" id="ARBA00047764"/>
    </source>
</evidence>
<evidence type="ECO:0000259" key="12">
    <source>
        <dbReference type="Pfam" id="PF08451"/>
    </source>
</evidence>
<dbReference type="EC" id="3.5.4.4" evidence="4"/>
<evidence type="ECO:0000313" key="13">
    <source>
        <dbReference type="EMBL" id="CAG5126906.1"/>
    </source>
</evidence>
<dbReference type="SUPFAM" id="SSF51556">
    <property type="entry name" value="Metallo-dependent hydrolases"/>
    <property type="match status" value="1"/>
</dbReference>
<comment type="subcellular location">
    <subcellularLocation>
        <location evidence="2">Secreted</location>
    </subcellularLocation>
</comment>
<evidence type="ECO:0000256" key="3">
    <source>
        <dbReference type="ARBA" id="ARBA00006083"/>
    </source>
</evidence>
<dbReference type="InterPro" id="IPR006331">
    <property type="entry name" value="ADGF"/>
</dbReference>
<feature type="non-terminal residue" evidence="13">
    <location>
        <position position="1"/>
    </location>
</feature>
<proteinExistence type="inferred from homology"/>
<dbReference type="GO" id="GO:0005615">
    <property type="term" value="C:extracellular space"/>
    <property type="evidence" value="ECO:0007669"/>
    <property type="project" value="InterPro"/>
</dbReference>